<dbReference type="InterPro" id="IPR014001">
    <property type="entry name" value="Helicase_ATP-bd"/>
</dbReference>
<evidence type="ECO:0000313" key="19">
    <source>
        <dbReference type="Proteomes" id="UP000034774"/>
    </source>
</evidence>
<comment type="catalytic activity">
    <reaction evidence="14 15">
        <text>ATP + H2O = ADP + phosphate + H(+)</text>
        <dbReference type="Rhea" id="RHEA:13065"/>
        <dbReference type="ChEBI" id="CHEBI:15377"/>
        <dbReference type="ChEBI" id="CHEBI:15378"/>
        <dbReference type="ChEBI" id="CHEBI:30616"/>
        <dbReference type="ChEBI" id="CHEBI:43474"/>
        <dbReference type="ChEBI" id="CHEBI:456216"/>
        <dbReference type="EC" id="5.6.2.4"/>
    </reaction>
</comment>
<dbReference type="Proteomes" id="UP000034774">
    <property type="component" value="Unassembled WGS sequence"/>
</dbReference>
<dbReference type="SMART" id="SM00490">
    <property type="entry name" value="HELICc"/>
    <property type="match status" value="1"/>
</dbReference>
<dbReference type="InterPro" id="IPR012340">
    <property type="entry name" value="NA-bd_OB-fold"/>
</dbReference>
<name>A0A0G0LKE8_9BACT</name>
<dbReference type="EMBL" id="LBVU01000002">
    <property type="protein sequence ID" value="KKQ92383.1"/>
    <property type="molecule type" value="Genomic_DNA"/>
</dbReference>
<reference evidence="18 19" key="1">
    <citation type="journal article" date="2015" name="Nature">
        <title>rRNA introns, odd ribosomes, and small enigmatic genomes across a large radiation of phyla.</title>
        <authorList>
            <person name="Brown C.T."/>
            <person name="Hug L.A."/>
            <person name="Thomas B.C."/>
            <person name="Sharon I."/>
            <person name="Castelle C.J."/>
            <person name="Singh A."/>
            <person name="Wilkins M.J."/>
            <person name="Williams K.H."/>
            <person name="Banfield J.F."/>
        </authorList>
    </citation>
    <scope>NUCLEOTIDE SEQUENCE [LARGE SCALE GENOMIC DNA]</scope>
</reference>
<dbReference type="InterPro" id="IPR001650">
    <property type="entry name" value="Helicase_C-like"/>
</dbReference>
<dbReference type="Pfam" id="PF19833">
    <property type="entry name" value="RecG_dom3_C"/>
    <property type="match status" value="1"/>
</dbReference>
<keyword evidence="7 15" id="KW-0067">ATP-binding</keyword>
<dbReference type="InterPro" id="IPR011545">
    <property type="entry name" value="DEAD/DEAH_box_helicase_dom"/>
</dbReference>
<dbReference type="NCBIfam" id="NF008168">
    <property type="entry name" value="PRK10917.2-2"/>
    <property type="match status" value="1"/>
</dbReference>
<evidence type="ECO:0000256" key="6">
    <source>
        <dbReference type="ARBA" id="ARBA00022806"/>
    </source>
</evidence>
<dbReference type="NCBIfam" id="NF008165">
    <property type="entry name" value="PRK10917.1-3"/>
    <property type="match status" value="1"/>
</dbReference>
<proteinExistence type="inferred from homology"/>
<evidence type="ECO:0000256" key="14">
    <source>
        <dbReference type="ARBA" id="ARBA00048988"/>
    </source>
</evidence>
<evidence type="ECO:0000259" key="16">
    <source>
        <dbReference type="PROSITE" id="PS51192"/>
    </source>
</evidence>
<dbReference type="GO" id="GO:0006281">
    <property type="term" value="P:DNA repair"/>
    <property type="evidence" value="ECO:0007669"/>
    <property type="project" value="UniProtKB-UniRule"/>
</dbReference>
<evidence type="ECO:0000256" key="2">
    <source>
        <dbReference type="ARBA" id="ARBA00017846"/>
    </source>
</evidence>
<dbReference type="Pfam" id="PF17191">
    <property type="entry name" value="RecG_wedge"/>
    <property type="match status" value="1"/>
</dbReference>
<dbReference type="PROSITE" id="PS51192">
    <property type="entry name" value="HELICASE_ATP_BIND_1"/>
    <property type="match status" value="1"/>
</dbReference>
<evidence type="ECO:0000256" key="8">
    <source>
        <dbReference type="ARBA" id="ARBA00023125"/>
    </source>
</evidence>
<evidence type="ECO:0000256" key="1">
    <source>
        <dbReference type="ARBA" id="ARBA00007504"/>
    </source>
</evidence>
<protein>
    <recommendedName>
        <fullName evidence="2 15">ATP-dependent DNA helicase RecG</fullName>
        <ecNumber evidence="13 15">5.6.2.4</ecNumber>
    </recommendedName>
</protein>
<dbReference type="Pfam" id="PF00270">
    <property type="entry name" value="DEAD"/>
    <property type="match status" value="1"/>
</dbReference>
<dbReference type="PANTHER" id="PTHR47964:SF1">
    <property type="entry name" value="ATP-DEPENDENT DNA HELICASE HOMOLOG RECG, CHLOROPLASTIC"/>
    <property type="match status" value="1"/>
</dbReference>
<evidence type="ECO:0000256" key="3">
    <source>
        <dbReference type="ARBA" id="ARBA00022741"/>
    </source>
</evidence>
<keyword evidence="11" id="KW-0413">Isomerase</keyword>
<dbReference type="STRING" id="1618572.UT17_C0002G0046"/>
<evidence type="ECO:0000256" key="15">
    <source>
        <dbReference type="RuleBase" id="RU363016"/>
    </source>
</evidence>
<keyword evidence="8" id="KW-0238">DNA-binding</keyword>
<evidence type="ECO:0000259" key="17">
    <source>
        <dbReference type="PROSITE" id="PS51194"/>
    </source>
</evidence>
<keyword evidence="3 15" id="KW-0547">Nucleotide-binding</keyword>
<evidence type="ECO:0000256" key="4">
    <source>
        <dbReference type="ARBA" id="ARBA00022763"/>
    </source>
</evidence>
<dbReference type="SMART" id="SM00487">
    <property type="entry name" value="DEXDc"/>
    <property type="match status" value="1"/>
</dbReference>
<dbReference type="SUPFAM" id="SSF50249">
    <property type="entry name" value="Nucleic acid-binding proteins"/>
    <property type="match status" value="1"/>
</dbReference>
<dbReference type="NCBIfam" id="TIGR00643">
    <property type="entry name" value="recG"/>
    <property type="match status" value="1"/>
</dbReference>
<feature type="domain" description="Helicase ATP-binding" evidence="16">
    <location>
        <begin position="274"/>
        <end position="426"/>
    </location>
</feature>
<keyword evidence="10 15" id="KW-0234">DNA repair</keyword>
<dbReference type="AlphaFoldDB" id="A0A0G0LKE8"/>
<sequence>MNLDSPISNLPKVGPIFEKKFERLGINTIEDLFYHVPSRYLDYSLITTINKLRADETVTIHAKIASIANIFSKRGVRMQIGSVEDETGKLMVVWFNQPFLLKMLYPGRLVSLSGKVGFFNRKLCLSSPDYEILDEEGDQTFHTGRFVPVYPETSGLSSKWLRTKIRDAFATTEIEEYLPKDVLTGGALVSLKDAIQKVHFPKNLEEAEEGRKRLAFNEVLNLQLKSLIRKSNWKENRVINRLEINSSVVQQFISSLPFKLTESQSKAMDEILKDLGGEIPMNRLLEGDVGSGKTVVAAVGAFVAFLNGYQTLIMAPTQILASQHYETLNRLFSKFKLRLSLLTSAVKLHDLGRTDVFVGTHSLIHSKVDFSKVAFVVIDEQHRFGVEQRRHLVKKTGTPHVLTMTATPIPRTVALTTYGDLDLSVLTEMPEGRQKVTTWVVPEIKRDGAYEWMKKQIINNKSQIFIVCPLIEDSDTETLADVKSVTSEFLNLKSVFINQKLGLLHGRLKSKEKDEILDKFRSGTIDILVATPVVEVGIDIPNATIMVIEAAERFGLAGLHQLRGRVGRGSKRSYCLIFSNYHSGAAYTRLRAMEKSYSGFELAELDLKLRGPGEIFGTAQSGFPELKIASWNNFELIKATKEVAEDIIKNPKKYTLVKTKFEYTKKYGWRLSYLNDVTHV</sequence>
<accession>A0A0G0LKE8</accession>
<feature type="domain" description="Helicase C-terminal" evidence="17">
    <location>
        <begin position="445"/>
        <end position="613"/>
    </location>
</feature>
<dbReference type="CDD" id="cd04488">
    <property type="entry name" value="RecG_wedge_OBF"/>
    <property type="match status" value="1"/>
</dbReference>
<dbReference type="InterPro" id="IPR045562">
    <property type="entry name" value="RecG_dom3_C"/>
</dbReference>
<evidence type="ECO:0000256" key="7">
    <source>
        <dbReference type="ARBA" id="ARBA00022840"/>
    </source>
</evidence>
<evidence type="ECO:0000256" key="9">
    <source>
        <dbReference type="ARBA" id="ARBA00023172"/>
    </source>
</evidence>
<dbReference type="SUPFAM" id="SSF52540">
    <property type="entry name" value="P-loop containing nucleoside triphosphate hydrolases"/>
    <property type="match status" value="2"/>
</dbReference>
<comment type="caution">
    <text evidence="18">The sequence shown here is derived from an EMBL/GenBank/DDBJ whole genome shotgun (WGS) entry which is preliminary data.</text>
</comment>
<keyword evidence="6 15" id="KW-0347">Helicase</keyword>
<dbReference type="GO" id="GO:0005524">
    <property type="term" value="F:ATP binding"/>
    <property type="evidence" value="ECO:0007669"/>
    <property type="project" value="UniProtKB-KW"/>
</dbReference>
<evidence type="ECO:0000256" key="10">
    <source>
        <dbReference type="ARBA" id="ARBA00023204"/>
    </source>
</evidence>
<dbReference type="GO" id="GO:0016887">
    <property type="term" value="F:ATP hydrolysis activity"/>
    <property type="evidence" value="ECO:0007669"/>
    <property type="project" value="RHEA"/>
</dbReference>
<dbReference type="Pfam" id="PF00271">
    <property type="entry name" value="Helicase_C"/>
    <property type="match status" value="1"/>
</dbReference>
<keyword evidence="9 15" id="KW-0233">DNA recombination</keyword>
<evidence type="ECO:0000256" key="11">
    <source>
        <dbReference type="ARBA" id="ARBA00023235"/>
    </source>
</evidence>
<dbReference type="Gene3D" id="2.40.50.140">
    <property type="entry name" value="Nucleic acid-binding proteins"/>
    <property type="match status" value="1"/>
</dbReference>
<dbReference type="EC" id="5.6.2.4" evidence="13 15"/>
<comment type="function">
    <text evidence="15">Plays a critical role in recombination and DNA repair. Helps process Holliday junction intermediates to mature products by catalyzing branch migration. Has replication fork regression activity, unwinds stalled or blocked replication forks to make a HJ that can be resolved. Has a DNA unwinding activity characteristic of a DNA helicase with 3'-5' polarity.</text>
</comment>
<dbReference type="InterPro" id="IPR033454">
    <property type="entry name" value="RecG_wedge"/>
</dbReference>
<dbReference type="InterPro" id="IPR047112">
    <property type="entry name" value="RecG/Mfd"/>
</dbReference>
<dbReference type="GO" id="GO:0043138">
    <property type="term" value="F:3'-5' DNA helicase activity"/>
    <property type="evidence" value="ECO:0007669"/>
    <property type="project" value="UniProtKB-EC"/>
</dbReference>
<dbReference type="InterPro" id="IPR027417">
    <property type="entry name" value="P-loop_NTPase"/>
</dbReference>
<dbReference type="Gene3D" id="3.40.50.300">
    <property type="entry name" value="P-loop containing nucleotide triphosphate hydrolases"/>
    <property type="match status" value="2"/>
</dbReference>
<evidence type="ECO:0000256" key="13">
    <source>
        <dbReference type="ARBA" id="ARBA00034808"/>
    </source>
</evidence>
<dbReference type="InterPro" id="IPR004609">
    <property type="entry name" value="ATP-dep_DNA_helicase_RecG"/>
</dbReference>
<dbReference type="PROSITE" id="PS51194">
    <property type="entry name" value="HELICASE_CTER"/>
    <property type="match status" value="1"/>
</dbReference>
<dbReference type="GO" id="GO:0003677">
    <property type="term" value="F:DNA binding"/>
    <property type="evidence" value="ECO:0007669"/>
    <property type="project" value="UniProtKB-KW"/>
</dbReference>
<comment type="similarity">
    <text evidence="1 15">Belongs to the helicase family. RecG subfamily.</text>
</comment>
<evidence type="ECO:0000313" key="18">
    <source>
        <dbReference type="EMBL" id="KKQ92383.1"/>
    </source>
</evidence>
<dbReference type="GO" id="GO:0006310">
    <property type="term" value="P:DNA recombination"/>
    <property type="evidence" value="ECO:0007669"/>
    <property type="project" value="UniProtKB-UniRule"/>
</dbReference>
<evidence type="ECO:0000256" key="12">
    <source>
        <dbReference type="ARBA" id="ARBA00034617"/>
    </source>
</evidence>
<comment type="catalytic activity">
    <reaction evidence="12 15">
        <text>Couples ATP hydrolysis with the unwinding of duplex DNA by translocating in the 3'-5' direction.</text>
        <dbReference type="EC" id="5.6.2.4"/>
    </reaction>
</comment>
<evidence type="ECO:0000256" key="5">
    <source>
        <dbReference type="ARBA" id="ARBA00022801"/>
    </source>
</evidence>
<keyword evidence="4 15" id="KW-0227">DNA damage</keyword>
<dbReference type="PANTHER" id="PTHR47964">
    <property type="entry name" value="ATP-DEPENDENT DNA HELICASE HOMOLOG RECG, CHLOROPLASTIC"/>
    <property type="match status" value="1"/>
</dbReference>
<keyword evidence="5 15" id="KW-0378">Hydrolase</keyword>
<dbReference type="PATRIC" id="fig|1618572.3.peg.206"/>
<gene>
    <name evidence="18" type="ORF">UT17_C0002G0046</name>
</gene>
<organism evidence="18 19">
    <name type="scientific">Candidatus Woesebacteria bacterium GW2011_GWB1_39_10</name>
    <dbReference type="NCBI Taxonomy" id="1618572"/>
    <lineage>
        <taxon>Bacteria</taxon>
        <taxon>Candidatus Woeseibacteriota</taxon>
    </lineage>
</organism>